<dbReference type="InterPro" id="IPR030659">
    <property type="entry name" value="SecY_CS"/>
</dbReference>
<dbReference type="Pfam" id="PF00344">
    <property type="entry name" value="SecY"/>
    <property type="match status" value="1"/>
</dbReference>
<dbReference type="EMBL" id="JARVCO010000012">
    <property type="protein sequence ID" value="MDZ8119638.1"/>
    <property type="molecule type" value="Genomic_DNA"/>
</dbReference>
<protein>
    <recommendedName>
        <fullName evidence="9">Protein translocase subunit SecY</fullName>
    </recommendedName>
</protein>
<proteinExistence type="inferred from homology"/>
<evidence type="ECO:0000256" key="1">
    <source>
        <dbReference type="ARBA" id="ARBA00004141"/>
    </source>
</evidence>
<dbReference type="PIRSF" id="PIRSF004557">
    <property type="entry name" value="SecY"/>
    <property type="match status" value="1"/>
</dbReference>
<feature type="transmembrane region" description="Helical" evidence="9">
    <location>
        <begin position="187"/>
        <end position="208"/>
    </location>
</feature>
<evidence type="ECO:0000256" key="7">
    <source>
        <dbReference type="ARBA" id="ARBA00023010"/>
    </source>
</evidence>
<keyword evidence="7 9" id="KW-0811">Translocation</keyword>
<evidence type="ECO:0000256" key="2">
    <source>
        <dbReference type="ARBA" id="ARBA00005751"/>
    </source>
</evidence>
<keyword evidence="9" id="KW-1003">Cell membrane</keyword>
<organism evidence="11 12">
    <name type="scientific">Pontiella agarivorans</name>
    <dbReference type="NCBI Taxonomy" id="3038953"/>
    <lineage>
        <taxon>Bacteria</taxon>
        <taxon>Pseudomonadati</taxon>
        <taxon>Kiritimatiellota</taxon>
        <taxon>Kiritimatiellia</taxon>
        <taxon>Kiritimatiellales</taxon>
        <taxon>Pontiellaceae</taxon>
        <taxon>Pontiella</taxon>
    </lineage>
</organism>
<evidence type="ECO:0000256" key="4">
    <source>
        <dbReference type="ARBA" id="ARBA00022692"/>
    </source>
</evidence>
<evidence type="ECO:0000313" key="12">
    <source>
        <dbReference type="Proteomes" id="UP001290861"/>
    </source>
</evidence>
<comment type="caution">
    <text evidence="9">Lacks conserved residue(s) required for the propagation of feature annotation.</text>
</comment>
<dbReference type="PROSITE" id="PS00756">
    <property type="entry name" value="SECY_2"/>
    <property type="match status" value="1"/>
</dbReference>
<dbReference type="InterPro" id="IPR002208">
    <property type="entry name" value="SecY/SEC61-alpha"/>
</dbReference>
<dbReference type="RefSeq" id="WP_322609424.1">
    <property type="nucleotide sequence ID" value="NZ_JARVCO010000012.1"/>
</dbReference>
<keyword evidence="3 9" id="KW-0813">Transport</keyword>
<comment type="function">
    <text evidence="9">The central subunit of the protein translocation channel SecYEG. Consists of two halves formed by TMs 1-5 and 6-10. These two domains form a lateral gate at the front which open onto the bilayer between TMs 2 and 7, and are clamped together by SecE at the back. The channel is closed by both a pore ring composed of hydrophobic SecY resides and a short helix (helix 2A) on the extracellular side of the membrane which forms a plug. The plug probably moves laterally to allow the channel to open. The ring and the pore may move independently.</text>
</comment>
<feature type="transmembrane region" description="Helical" evidence="9">
    <location>
        <begin position="80"/>
        <end position="100"/>
    </location>
</feature>
<comment type="similarity">
    <text evidence="2 9 10">Belongs to the SecY/SEC61-alpha family.</text>
</comment>
<evidence type="ECO:0000313" key="11">
    <source>
        <dbReference type="EMBL" id="MDZ8119638.1"/>
    </source>
</evidence>
<dbReference type="PRINTS" id="PR00303">
    <property type="entry name" value="SECYTRNLCASE"/>
</dbReference>
<feature type="transmembrane region" description="Helical" evidence="9">
    <location>
        <begin position="270"/>
        <end position="296"/>
    </location>
</feature>
<dbReference type="Proteomes" id="UP001290861">
    <property type="component" value="Unassembled WGS sequence"/>
</dbReference>
<evidence type="ECO:0000256" key="6">
    <source>
        <dbReference type="ARBA" id="ARBA00022989"/>
    </source>
</evidence>
<gene>
    <name evidence="9 11" type="primary">secY</name>
    <name evidence="11" type="ORF">P9H32_13495</name>
</gene>
<evidence type="ECO:0000256" key="10">
    <source>
        <dbReference type="RuleBase" id="RU004349"/>
    </source>
</evidence>
<feature type="transmembrane region" description="Helical" evidence="9">
    <location>
        <begin position="398"/>
        <end position="419"/>
    </location>
</feature>
<sequence>MLSAFANTFKIPELRQRILFTLGLIFICRLLAAVPLPGVDALAIRQFIEAQGGAEGGLFGIMNLFSGGALLQCSVGTLGIMPYISASIIIQLMTAVIPHLEKLAREGDVGRQKITQYTRYLTVIICAVQGIAMGVALESGGYFGLPAEVVRIPGFGFILLTALSLVTGSLLLMWIGEQMTDRGIGNGISVIITVNIISAMPMAVKTLIDKLTPVDGVAEIGFFHVALMIILIFAVILGVVAVTQAQQKVPVQFAKRMVGRKMMNGGTSHLPLRVNYSGVMPIIFASAILQIFPSVAGYLPYEWAKKFASSFTMTSASYMIVFGLMILFFSYFWVATQFNPVQIADDLKKRGGYIPGIRPGTPTADYLDRTMTRLTLAGAVFLTVVSILPSILTSSFKVPWIVASFFGGTSLLIIVGVMLDTMRQIESHLLMRHYDGFLKKGKMRSGR</sequence>
<comment type="subunit">
    <text evidence="9">Component of the Sec protein translocase complex. Heterotrimer consisting of SecY, SecE and SecG subunits. The heterotrimers can form oligomers, although 1 heterotrimer is thought to be able to translocate proteins. Interacts with the ribosome. Interacts with SecDF, and other proteins may be involved. Interacts with SecA.</text>
</comment>
<evidence type="ECO:0000256" key="9">
    <source>
        <dbReference type="HAMAP-Rule" id="MF_01465"/>
    </source>
</evidence>
<comment type="caution">
    <text evidence="11">The sequence shown here is derived from an EMBL/GenBank/DDBJ whole genome shotgun (WGS) entry which is preliminary data.</text>
</comment>
<dbReference type="NCBIfam" id="TIGR00967">
    <property type="entry name" value="3a0501s007"/>
    <property type="match status" value="1"/>
</dbReference>
<feature type="transmembrane region" description="Helical" evidence="9">
    <location>
        <begin position="374"/>
        <end position="392"/>
    </location>
</feature>
<evidence type="ECO:0000256" key="3">
    <source>
        <dbReference type="ARBA" id="ARBA00022448"/>
    </source>
</evidence>
<evidence type="ECO:0000256" key="8">
    <source>
        <dbReference type="ARBA" id="ARBA00023136"/>
    </source>
</evidence>
<dbReference type="HAMAP" id="MF_01465">
    <property type="entry name" value="SecY"/>
    <property type="match status" value="1"/>
</dbReference>
<accession>A0ABU5MZN3</accession>
<dbReference type="SUPFAM" id="SSF103491">
    <property type="entry name" value="Preprotein translocase SecY subunit"/>
    <property type="match status" value="1"/>
</dbReference>
<dbReference type="Gene3D" id="1.10.3370.10">
    <property type="entry name" value="SecY subunit domain"/>
    <property type="match status" value="1"/>
</dbReference>
<comment type="subcellular location">
    <subcellularLocation>
        <location evidence="9">Cell membrane</location>
        <topology evidence="9">Multi-pass membrane protein</topology>
    </subcellularLocation>
    <subcellularLocation>
        <location evidence="1">Membrane</location>
        <topology evidence="1">Multi-pass membrane protein</topology>
    </subcellularLocation>
</comment>
<dbReference type="InterPro" id="IPR026593">
    <property type="entry name" value="SecY"/>
</dbReference>
<dbReference type="PANTHER" id="PTHR10906">
    <property type="entry name" value="SECY/SEC61-ALPHA FAMILY MEMBER"/>
    <property type="match status" value="1"/>
</dbReference>
<keyword evidence="8 9" id="KW-0472">Membrane</keyword>
<name>A0ABU5MZN3_9BACT</name>
<evidence type="ECO:0000256" key="5">
    <source>
        <dbReference type="ARBA" id="ARBA00022927"/>
    </source>
</evidence>
<keyword evidence="4 9" id="KW-0812">Transmembrane</keyword>
<keyword evidence="12" id="KW-1185">Reference proteome</keyword>
<keyword evidence="6 9" id="KW-1133">Transmembrane helix</keyword>
<keyword evidence="5 9" id="KW-0653">Protein transport</keyword>
<feature type="transmembrane region" description="Helical" evidence="9">
    <location>
        <begin position="316"/>
        <end position="334"/>
    </location>
</feature>
<reference evidence="11 12" key="1">
    <citation type="journal article" date="2024" name="Appl. Environ. Microbiol.">
        <title>Pontiella agarivorans sp. nov., a novel marine anaerobic bacterium capable of degrading macroalgal polysaccharides and fixing nitrogen.</title>
        <authorList>
            <person name="Liu N."/>
            <person name="Kivenson V."/>
            <person name="Peng X."/>
            <person name="Cui Z."/>
            <person name="Lankiewicz T.S."/>
            <person name="Gosselin K.M."/>
            <person name="English C.J."/>
            <person name="Blair E.M."/>
            <person name="O'Malley M.A."/>
            <person name="Valentine D.L."/>
        </authorList>
    </citation>
    <scope>NUCLEOTIDE SEQUENCE [LARGE SCALE GENOMIC DNA]</scope>
    <source>
        <strain evidence="11 12">NLcol2</strain>
    </source>
</reference>
<feature type="transmembrane region" description="Helical" evidence="9">
    <location>
        <begin position="120"/>
        <end position="143"/>
    </location>
</feature>
<feature type="transmembrane region" description="Helical" evidence="9">
    <location>
        <begin position="155"/>
        <end position="175"/>
    </location>
</feature>
<dbReference type="InterPro" id="IPR023201">
    <property type="entry name" value="SecY_dom_sf"/>
</dbReference>
<feature type="transmembrane region" description="Helical" evidence="9">
    <location>
        <begin position="220"/>
        <end position="242"/>
    </location>
</feature>